<sequence length="371" mass="39550">MAGLLLAAGCAEAPKAPAAKKEDIPVFPPPPETARIYWERMLMSSADVVADDKDGSLRRMVTGEVRAGQGIDKPYGVAARDGKVYVGDTVGRHVAVFDLNSKKYSRIGQDDPGALRMPFGMELDAAGNLYVVDGTLKRVHVYDPNGKFLRMIGQDLKLSRPVGVAIDDERKRLYVVDAGGVESPEHKVRVLDLVTGKPLFDIGKRGDGPGELNLPRDAAVGKDGQVYVVDGGNFRIQVFDKDGKFVKTIGAIGRQSGQFSRPKEIAVDAKGNLYVVDTAFGNFQIFDPEGRLLLDVGSRGNSNAPAKFMLPSGIAVDNDGRIYMADQFFRKVDVFRPAELPASARYGAAPAAAAAASSPATTAGAAPAASR</sequence>
<proteinExistence type="predicted"/>
<dbReference type="EMBL" id="JABFCS010000001">
    <property type="protein sequence ID" value="NNU43912.1"/>
    <property type="molecule type" value="Genomic_DNA"/>
</dbReference>
<keyword evidence="1" id="KW-0677">Repeat</keyword>
<evidence type="ECO:0000313" key="4">
    <source>
        <dbReference type="Proteomes" id="UP000552954"/>
    </source>
</evidence>
<protein>
    <submittedName>
        <fullName evidence="3">6-bladed beta-propeller</fullName>
    </submittedName>
</protein>
<dbReference type="PANTHER" id="PTHR24104:SF25">
    <property type="entry name" value="PROTEIN LIN-41"/>
    <property type="match status" value="1"/>
</dbReference>
<evidence type="ECO:0000256" key="2">
    <source>
        <dbReference type="PROSITE-ProRule" id="PRU00504"/>
    </source>
</evidence>
<dbReference type="AlphaFoldDB" id="A0A849K659"/>
<evidence type="ECO:0000313" key="3">
    <source>
        <dbReference type="EMBL" id="NNU43912.1"/>
    </source>
</evidence>
<dbReference type="PANTHER" id="PTHR24104">
    <property type="entry name" value="E3 UBIQUITIN-PROTEIN LIGASE NHLRC1-RELATED"/>
    <property type="match status" value="1"/>
</dbReference>
<dbReference type="Pfam" id="PF17170">
    <property type="entry name" value="DUF5128"/>
    <property type="match status" value="1"/>
</dbReference>
<dbReference type="PROSITE" id="PS51125">
    <property type="entry name" value="NHL"/>
    <property type="match status" value="2"/>
</dbReference>
<dbReference type="GO" id="GO:0008270">
    <property type="term" value="F:zinc ion binding"/>
    <property type="evidence" value="ECO:0007669"/>
    <property type="project" value="UniProtKB-KW"/>
</dbReference>
<dbReference type="Gene3D" id="2.120.10.30">
    <property type="entry name" value="TolB, C-terminal domain"/>
    <property type="match status" value="2"/>
</dbReference>
<reference evidence="3 4" key="2">
    <citation type="submission" date="2020-06" db="EMBL/GenBank/DDBJ databases">
        <title>Ramlibacter rhizophilus sp. nov., isolated from rhizosphere soil of national flower Mugunghwa from South Korea.</title>
        <authorList>
            <person name="Zheng-Fei Y."/>
            <person name="Huan T."/>
        </authorList>
    </citation>
    <scope>NUCLEOTIDE SEQUENCE [LARGE SCALE GENOMIC DNA]</scope>
    <source>
        <strain evidence="3 4">B156</strain>
    </source>
</reference>
<dbReference type="CDD" id="cd14962">
    <property type="entry name" value="NHL_like_6"/>
    <property type="match status" value="1"/>
</dbReference>
<dbReference type="SUPFAM" id="SSF63829">
    <property type="entry name" value="Calcium-dependent phosphotriesterase"/>
    <property type="match status" value="1"/>
</dbReference>
<reference evidence="3 4" key="1">
    <citation type="submission" date="2020-05" db="EMBL/GenBank/DDBJ databases">
        <authorList>
            <person name="Khan S.A."/>
            <person name="Jeon C.O."/>
            <person name="Chun B.H."/>
        </authorList>
    </citation>
    <scope>NUCLEOTIDE SEQUENCE [LARGE SCALE GENOMIC DNA]</scope>
    <source>
        <strain evidence="3 4">B156</strain>
    </source>
</reference>
<evidence type="ECO:0000256" key="1">
    <source>
        <dbReference type="ARBA" id="ARBA00022737"/>
    </source>
</evidence>
<feature type="repeat" description="NHL" evidence="2">
    <location>
        <begin position="199"/>
        <end position="242"/>
    </location>
</feature>
<accession>A0A849K659</accession>
<keyword evidence="4" id="KW-1185">Reference proteome</keyword>
<gene>
    <name evidence="3" type="ORF">HK415_13280</name>
</gene>
<dbReference type="GO" id="GO:0043161">
    <property type="term" value="P:proteasome-mediated ubiquitin-dependent protein catabolic process"/>
    <property type="evidence" value="ECO:0007669"/>
    <property type="project" value="TreeGrafter"/>
</dbReference>
<dbReference type="GO" id="GO:0061630">
    <property type="term" value="F:ubiquitin protein ligase activity"/>
    <property type="evidence" value="ECO:0007669"/>
    <property type="project" value="TreeGrafter"/>
</dbReference>
<dbReference type="GO" id="GO:0000209">
    <property type="term" value="P:protein polyubiquitination"/>
    <property type="evidence" value="ECO:0007669"/>
    <property type="project" value="TreeGrafter"/>
</dbReference>
<dbReference type="InterPro" id="IPR050952">
    <property type="entry name" value="TRIM-NHL_E3_ligases"/>
</dbReference>
<feature type="repeat" description="NHL" evidence="2">
    <location>
        <begin position="246"/>
        <end position="289"/>
    </location>
</feature>
<name>A0A849K659_9BURK</name>
<comment type="caution">
    <text evidence="3">The sequence shown here is derived from an EMBL/GenBank/DDBJ whole genome shotgun (WGS) entry which is preliminary data.</text>
</comment>
<dbReference type="Proteomes" id="UP000552954">
    <property type="component" value="Unassembled WGS sequence"/>
</dbReference>
<dbReference type="InterPro" id="IPR001258">
    <property type="entry name" value="NHL_repeat"/>
</dbReference>
<organism evidence="3 4">
    <name type="scientific">Ramlibacter montanisoli</name>
    <dbReference type="NCBI Taxonomy" id="2732512"/>
    <lineage>
        <taxon>Bacteria</taxon>
        <taxon>Pseudomonadati</taxon>
        <taxon>Pseudomonadota</taxon>
        <taxon>Betaproteobacteria</taxon>
        <taxon>Burkholderiales</taxon>
        <taxon>Comamonadaceae</taxon>
        <taxon>Ramlibacter</taxon>
    </lineage>
</organism>
<dbReference type="InterPro" id="IPR011042">
    <property type="entry name" value="6-blade_b-propeller_TolB-like"/>
</dbReference>